<sequence>MKKGIIVLGILGLVGLQIGCTALPGYDLLSSNSNGIKTVTSKSQFDEIADNPSSYLGEEKKLAGAVVSIDQTDEGYLILAEWLPYPKTQIEEGPQIGQTDRSRHFLIRFIGKREKEFYTTRGNIFLLEGTVEGTQKALVNIFGPRKDLLYVNARCVRIWETGQDDSRSSQLDNQYPPTRNRTLCADQPKKTPGL</sequence>
<organism evidence="2 3">
    <name type="scientific">Candidatus Nitrospira neomarina</name>
    <dbReference type="NCBI Taxonomy" id="3020899"/>
    <lineage>
        <taxon>Bacteria</taxon>
        <taxon>Pseudomonadati</taxon>
        <taxon>Nitrospirota</taxon>
        <taxon>Nitrospiria</taxon>
        <taxon>Nitrospirales</taxon>
        <taxon>Nitrospiraceae</taxon>
        <taxon>Nitrospira</taxon>
    </lineage>
</organism>
<protein>
    <submittedName>
        <fullName evidence="2">Uncharacterized protein</fullName>
    </submittedName>
</protein>
<evidence type="ECO:0000313" key="3">
    <source>
        <dbReference type="Proteomes" id="UP001302494"/>
    </source>
</evidence>
<evidence type="ECO:0000256" key="1">
    <source>
        <dbReference type="SAM" id="MobiDB-lite"/>
    </source>
</evidence>
<dbReference type="AlphaFoldDB" id="A0AA96GJG8"/>
<name>A0AA96GJG8_9BACT</name>
<accession>A0AA96GJG8</accession>
<dbReference type="Proteomes" id="UP001302494">
    <property type="component" value="Chromosome"/>
</dbReference>
<dbReference type="RefSeq" id="WP_312748268.1">
    <property type="nucleotide sequence ID" value="NZ_CP116968.1"/>
</dbReference>
<feature type="region of interest" description="Disordered" evidence="1">
    <location>
        <begin position="165"/>
        <end position="194"/>
    </location>
</feature>
<evidence type="ECO:0000313" key="2">
    <source>
        <dbReference type="EMBL" id="WNM63579.1"/>
    </source>
</evidence>
<dbReference type="KEGG" id="nneo:PQG83_07445"/>
<dbReference type="EMBL" id="CP116968">
    <property type="protein sequence ID" value="WNM63579.1"/>
    <property type="molecule type" value="Genomic_DNA"/>
</dbReference>
<keyword evidence="3" id="KW-1185">Reference proteome</keyword>
<reference evidence="2 3" key="1">
    <citation type="submission" date="2023-01" db="EMBL/GenBank/DDBJ databases">
        <title>Cultivation and genomic characterization of new, ubiquitous marine nitrite-oxidizing bacteria from the Nitrospirales.</title>
        <authorList>
            <person name="Mueller A.J."/>
            <person name="Daebeler A."/>
            <person name="Herbold C.W."/>
            <person name="Kirkegaard R.H."/>
            <person name="Daims H."/>
        </authorList>
    </citation>
    <scope>NUCLEOTIDE SEQUENCE [LARGE SCALE GENOMIC DNA]</scope>
    <source>
        <strain evidence="2 3">DK</strain>
    </source>
</reference>
<gene>
    <name evidence="2" type="ORF">PQG83_07445</name>
</gene>
<proteinExistence type="predicted"/>
<feature type="compositionally biased region" description="Polar residues" evidence="1">
    <location>
        <begin position="168"/>
        <end position="181"/>
    </location>
</feature>